<evidence type="ECO:0000256" key="2">
    <source>
        <dbReference type="SAM" id="Phobius"/>
    </source>
</evidence>
<keyword evidence="2" id="KW-0812">Transmembrane</keyword>
<dbReference type="Proteomes" id="UP000283832">
    <property type="component" value="Unassembled WGS sequence"/>
</dbReference>
<comment type="caution">
    <text evidence="3">The sequence shown here is derived from an EMBL/GenBank/DDBJ whole genome shotgun (WGS) entry which is preliminary data.</text>
</comment>
<feature type="compositionally biased region" description="Low complexity" evidence="1">
    <location>
        <begin position="78"/>
        <end position="95"/>
    </location>
</feature>
<feature type="region of interest" description="Disordered" evidence="1">
    <location>
        <begin position="60"/>
        <end position="152"/>
    </location>
</feature>
<dbReference type="AlphaFoldDB" id="A0A418MV68"/>
<keyword evidence="2" id="KW-0472">Membrane</keyword>
<keyword evidence="4" id="KW-1185">Reference proteome</keyword>
<feature type="transmembrane region" description="Helical" evidence="2">
    <location>
        <begin position="37"/>
        <end position="57"/>
    </location>
</feature>
<gene>
    <name evidence="3" type="ORF">D2L64_11595</name>
</gene>
<dbReference type="EMBL" id="QXEC01000009">
    <property type="protein sequence ID" value="RIV38605.1"/>
    <property type="molecule type" value="Genomic_DNA"/>
</dbReference>
<proteinExistence type="predicted"/>
<evidence type="ECO:0000313" key="3">
    <source>
        <dbReference type="EMBL" id="RIV38605.1"/>
    </source>
</evidence>
<organism evidence="3 4">
    <name type="scientific">Micromonospora radicis</name>
    <dbReference type="NCBI Taxonomy" id="1894971"/>
    <lineage>
        <taxon>Bacteria</taxon>
        <taxon>Bacillati</taxon>
        <taxon>Actinomycetota</taxon>
        <taxon>Actinomycetes</taxon>
        <taxon>Micromonosporales</taxon>
        <taxon>Micromonosporaceae</taxon>
        <taxon>Micromonospora</taxon>
    </lineage>
</organism>
<sequence length="152" mass="15140">MKAHRTDLVSFAFGLLFLALSAWWLLAQVLGLVLPPVGWFLAGGLILVGALGLIGALRSSRHGNTAAPTGPSSPEPAGPGSTATGSATAGSADPGEAGSADPASAEPTEPGVSWLDTDGEPARPWAETSADRTLDLPVDDGAAPPQPRGPAA</sequence>
<evidence type="ECO:0000313" key="4">
    <source>
        <dbReference type="Proteomes" id="UP000283832"/>
    </source>
</evidence>
<name>A0A418MV68_9ACTN</name>
<reference evidence="3 4" key="1">
    <citation type="submission" date="2018-08" db="EMBL/GenBank/DDBJ databases">
        <title>Jishengella sp. nov., isolated from a root of Azadirachta indica A. Juss. var. siamensis Valenton.</title>
        <authorList>
            <person name="Kuncharoen N."/>
            <person name="Tanasupawat S."/>
            <person name="Kudo T."/>
            <person name="Ohkuma M."/>
        </authorList>
    </citation>
    <scope>NUCLEOTIDE SEQUENCE [LARGE SCALE GENOMIC DNA]</scope>
    <source>
        <strain evidence="3 4">AZ1-13</strain>
    </source>
</reference>
<keyword evidence="2" id="KW-1133">Transmembrane helix</keyword>
<dbReference type="RefSeq" id="WP_119575272.1">
    <property type="nucleotide sequence ID" value="NZ_QXEC01000009.1"/>
</dbReference>
<protein>
    <submittedName>
        <fullName evidence="3">Uncharacterized protein</fullName>
    </submittedName>
</protein>
<evidence type="ECO:0000256" key="1">
    <source>
        <dbReference type="SAM" id="MobiDB-lite"/>
    </source>
</evidence>
<accession>A0A418MV68</accession>